<name>A0AAV6GRR5_9TELE</name>
<accession>A0AAV6GRR5</accession>
<dbReference type="Proteomes" id="UP000823561">
    <property type="component" value="Chromosome 9"/>
</dbReference>
<protein>
    <recommendedName>
        <fullName evidence="3">Fibronectin type-III domain-containing protein</fullName>
    </recommendedName>
</protein>
<dbReference type="EMBL" id="JADWDJ010000009">
    <property type="protein sequence ID" value="KAG5276246.1"/>
    <property type="molecule type" value="Genomic_DNA"/>
</dbReference>
<reference evidence="1" key="1">
    <citation type="submission" date="2020-10" db="EMBL/GenBank/DDBJ databases">
        <title>Chromosome-scale genome assembly of the Allis shad, Alosa alosa.</title>
        <authorList>
            <person name="Margot Z."/>
            <person name="Christophe K."/>
            <person name="Cabau C."/>
            <person name="Louis A."/>
            <person name="Berthelot C."/>
            <person name="Parey E."/>
            <person name="Roest Crollius H."/>
            <person name="Montfort J."/>
            <person name="Robinson-Rechavi M."/>
            <person name="Bucao C."/>
            <person name="Bouchez O."/>
            <person name="Gislard M."/>
            <person name="Lluch J."/>
            <person name="Milhes M."/>
            <person name="Lampietro C."/>
            <person name="Lopez Roques C."/>
            <person name="Donnadieu C."/>
            <person name="Braasch I."/>
            <person name="Desvignes T."/>
            <person name="Postlethwait J."/>
            <person name="Bobe J."/>
            <person name="Guiguen Y."/>
        </authorList>
    </citation>
    <scope>NUCLEOTIDE SEQUENCE</scope>
    <source>
        <strain evidence="1">M-15738</strain>
        <tissue evidence="1">Blood</tissue>
    </source>
</reference>
<gene>
    <name evidence="1" type="ORF">AALO_G00129690</name>
</gene>
<proteinExistence type="predicted"/>
<evidence type="ECO:0000313" key="2">
    <source>
        <dbReference type="Proteomes" id="UP000823561"/>
    </source>
</evidence>
<keyword evidence="2" id="KW-1185">Reference proteome</keyword>
<dbReference type="AlphaFoldDB" id="A0AAV6GRR5"/>
<comment type="caution">
    <text evidence="1">The sequence shown here is derived from an EMBL/GenBank/DDBJ whole genome shotgun (WGS) entry which is preliminary data.</text>
</comment>
<evidence type="ECO:0008006" key="3">
    <source>
        <dbReference type="Google" id="ProtNLM"/>
    </source>
</evidence>
<organism evidence="1 2">
    <name type="scientific">Alosa alosa</name>
    <name type="common">allis shad</name>
    <dbReference type="NCBI Taxonomy" id="278164"/>
    <lineage>
        <taxon>Eukaryota</taxon>
        <taxon>Metazoa</taxon>
        <taxon>Chordata</taxon>
        <taxon>Craniata</taxon>
        <taxon>Vertebrata</taxon>
        <taxon>Euteleostomi</taxon>
        <taxon>Actinopterygii</taxon>
        <taxon>Neopterygii</taxon>
        <taxon>Teleostei</taxon>
        <taxon>Clupei</taxon>
        <taxon>Clupeiformes</taxon>
        <taxon>Clupeoidei</taxon>
        <taxon>Clupeidae</taxon>
        <taxon>Alosa</taxon>
    </lineage>
</organism>
<evidence type="ECO:0000313" key="1">
    <source>
        <dbReference type="EMBL" id="KAG5276246.1"/>
    </source>
</evidence>
<sequence>MFCPCFCVSAIPECSDWMFDIEENDADSMMIIIKLKEKNPSGNSSTIAPSMSTSIPDISPSSSIPSNYVTDKTRAIENIDGYTLEFSDGSSSHWNTGVPIVISNTQLKPCTTYQINVIATANTSRICRLNGTTTSFTTRHIGENEFSSNVTQKKRHN</sequence>